<protein>
    <recommendedName>
        <fullName evidence="3">non-specific serine/threonine protein kinase</fullName>
        <ecNumber evidence="3">2.7.11.1</ecNumber>
    </recommendedName>
</protein>
<evidence type="ECO:0000256" key="15">
    <source>
        <dbReference type="ARBA" id="ARBA00023170"/>
    </source>
</evidence>
<keyword evidence="13 19" id="KW-1133">Transmembrane helix</keyword>
<dbReference type="InterPro" id="IPR013210">
    <property type="entry name" value="LRR_N_plant-typ"/>
</dbReference>
<name>A0A8T1NE24_CARIL</name>
<keyword evidence="9" id="KW-0677">Repeat</keyword>
<evidence type="ECO:0000256" key="18">
    <source>
        <dbReference type="SAM" id="MobiDB-lite"/>
    </source>
</evidence>
<evidence type="ECO:0000256" key="1">
    <source>
        <dbReference type="ARBA" id="ARBA00004479"/>
    </source>
</evidence>
<dbReference type="InterPro" id="IPR008271">
    <property type="entry name" value="Ser/Thr_kinase_AS"/>
</dbReference>
<evidence type="ECO:0000256" key="19">
    <source>
        <dbReference type="SAM" id="Phobius"/>
    </source>
</evidence>
<dbReference type="Pfam" id="PF08263">
    <property type="entry name" value="LRRNT_2"/>
    <property type="match status" value="1"/>
</dbReference>
<keyword evidence="14 19" id="KW-0472">Membrane</keyword>
<evidence type="ECO:0000256" key="10">
    <source>
        <dbReference type="ARBA" id="ARBA00022741"/>
    </source>
</evidence>
<evidence type="ECO:0000256" key="2">
    <source>
        <dbReference type="ARBA" id="ARBA00008684"/>
    </source>
</evidence>
<dbReference type="PANTHER" id="PTHR45974">
    <property type="entry name" value="RECEPTOR-LIKE PROTEIN 55"/>
    <property type="match status" value="1"/>
</dbReference>
<dbReference type="Pfam" id="PF07714">
    <property type="entry name" value="PK_Tyr_Ser-Thr"/>
    <property type="match status" value="1"/>
</dbReference>
<keyword evidence="11" id="KW-0418">Kinase</keyword>
<dbReference type="InterPro" id="IPR001611">
    <property type="entry name" value="Leu-rich_rpt"/>
</dbReference>
<evidence type="ECO:0000256" key="20">
    <source>
        <dbReference type="SAM" id="SignalP"/>
    </source>
</evidence>
<dbReference type="Pfam" id="PF00560">
    <property type="entry name" value="LRR_1"/>
    <property type="match status" value="2"/>
</dbReference>
<evidence type="ECO:0000313" key="23">
    <source>
        <dbReference type="Proteomes" id="UP000811609"/>
    </source>
</evidence>
<keyword evidence="15" id="KW-0675">Receptor</keyword>
<dbReference type="FunFam" id="3.80.10.10:FF:000830">
    <property type="entry name" value="Predicted protein"/>
    <property type="match status" value="1"/>
</dbReference>
<dbReference type="EMBL" id="CM031823">
    <property type="protein sequence ID" value="KAG6627197.1"/>
    <property type="molecule type" value="Genomic_DNA"/>
</dbReference>
<keyword evidence="16" id="KW-0325">Glycoprotein</keyword>
<evidence type="ECO:0000256" key="14">
    <source>
        <dbReference type="ARBA" id="ARBA00023136"/>
    </source>
</evidence>
<sequence length="1031" mass="113692">MCRRSIGMKLQLLFLAFFLSGTHFIYSLTDPNDITVLLALKDAWKNTPPSWEHSLDPCGLPGWDGVTCNNSTYRVTALKLSTMGLEGKLEGDIGELTELTTLDLSFNRGLKGSLAPQLGKLQNLTSLILTGCSFSGDIPDELGNLSNLQFLALNTNNLTGKIPPSLGNFSKLFWLDLAENMLTGSLPISTSMAPGLDLLLKAGHFHFNKNKLSGPIPAKLFSSNMTLRHILFDGNQLSGSIPPTIGLVKSLTVLRLDRNALTGSVPDLSNLTNIVELNLALNKLTGTLPDLTQMTKLNYLDLSNNSFEPSAAPTWFSTLSTLTTLVMENGSLQGSIPHELFSFPQLHQVKLRNNEFSETLDMGVPEKISPQLKLVDLQNNNISSVKVGTKYHISLLLIGNPVCNDDTSSMHTYCQIKDQQPTKPNSTSLANCENASCPLDQDRNPQNCECAYPYKGTLSVGGSLLSELPNATVFKLLENSLLMKQSLLPCSIYIQDAKFNGDGYLQVQLAFFPSTGKYFNRSEIQRIGFFMIIQEYRLYGFPQQFETYFFIADPYAFPAKGGGQTSIGTHVIVGIAFTCAILVLGLLGVGIYAVRQKKRAEEAIGFSTPFGSWTSSGHDCSGVAPQLKGARWFSYDELRKCTNNFAERNEIGSGAFGKVYRGLLSDGLVVAIKRAQQGSTQGLLEFKTEIELLSRVHHKNLVGLVGFCFEQEEQMLIYEFMPNGTIRDSLSGKSGIYLDWNRRLYVALGSGTGLAYLHEHANPPIIHRDVKSTNILLDENLTAKVADFGLSKLVSDTSNGHVSTQVKGTMGYLDPEYYQTQQLTEKSDVYSFGVFMLELLTSKRPFENGKYIVHQVRTTMNKDEIEHYGLWDMIDSSIRDTSNLIGFGKFLEITIQCIEDLPEDRPTMSEVVKALETILQNDGVASSTSALSPTSYLGASRGASKHSYNDPMHKKDVSSIDTFDYSGAYTVSPRVEPKFYKFARAEVFGRSSEFRQIQTLDCRSTGSSSGLLKNEDRSSGDIGRSSEIRQS</sequence>
<dbReference type="EC" id="2.7.11.1" evidence="3"/>
<evidence type="ECO:0000256" key="5">
    <source>
        <dbReference type="ARBA" id="ARBA00022614"/>
    </source>
</evidence>
<keyword evidence="23" id="KW-1185">Reference proteome</keyword>
<feature type="signal peptide" evidence="20">
    <location>
        <begin position="1"/>
        <end position="27"/>
    </location>
</feature>
<gene>
    <name evidence="22" type="ORF">CIPAW_15G109600</name>
</gene>
<dbReference type="PROSITE" id="PS00108">
    <property type="entry name" value="PROTEIN_KINASE_ST"/>
    <property type="match status" value="1"/>
</dbReference>
<dbReference type="GO" id="GO:0004674">
    <property type="term" value="F:protein serine/threonine kinase activity"/>
    <property type="evidence" value="ECO:0007669"/>
    <property type="project" value="UniProtKB-KW"/>
</dbReference>
<evidence type="ECO:0000256" key="16">
    <source>
        <dbReference type="ARBA" id="ARBA00023180"/>
    </source>
</evidence>
<dbReference type="CDD" id="cd14066">
    <property type="entry name" value="STKc_IRAK"/>
    <property type="match status" value="1"/>
</dbReference>
<dbReference type="SMART" id="SM00220">
    <property type="entry name" value="S_TKc"/>
    <property type="match status" value="1"/>
</dbReference>
<dbReference type="FunFam" id="1.10.510.10:FF:000453">
    <property type="entry name" value="LRR receptor-like serine/threonine-protein kinase HSL2"/>
    <property type="match status" value="1"/>
</dbReference>
<evidence type="ECO:0000256" key="11">
    <source>
        <dbReference type="ARBA" id="ARBA00022777"/>
    </source>
</evidence>
<evidence type="ECO:0000256" key="13">
    <source>
        <dbReference type="ARBA" id="ARBA00022989"/>
    </source>
</evidence>
<evidence type="ECO:0000256" key="8">
    <source>
        <dbReference type="ARBA" id="ARBA00022729"/>
    </source>
</evidence>
<dbReference type="FunFam" id="3.30.200.20:FF:000328">
    <property type="entry name" value="Leucine-rich repeat protein kinase family protein"/>
    <property type="match status" value="1"/>
</dbReference>
<proteinExistence type="inferred from homology"/>
<dbReference type="InterPro" id="IPR017441">
    <property type="entry name" value="Protein_kinase_ATP_BS"/>
</dbReference>
<dbReference type="InterPro" id="IPR000719">
    <property type="entry name" value="Prot_kinase_dom"/>
</dbReference>
<feature type="compositionally biased region" description="Basic and acidic residues" evidence="18">
    <location>
        <begin position="1013"/>
        <end position="1031"/>
    </location>
</feature>
<keyword evidence="12 17" id="KW-0067">ATP-binding</keyword>
<keyword evidence="8 20" id="KW-0732">Signal</keyword>
<keyword evidence="5" id="KW-0433">Leucine-rich repeat</keyword>
<keyword evidence="6" id="KW-0808">Transferase</keyword>
<feature type="domain" description="Protein kinase" evidence="21">
    <location>
        <begin position="645"/>
        <end position="919"/>
    </location>
</feature>
<evidence type="ECO:0000256" key="17">
    <source>
        <dbReference type="PROSITE-ProRule" id="PRU10141"/>
    </source>
</evidence>
<dbReference type="PROSITE" id="PS50011">
    <property type="entry name" value="PROTEIN_KINASE_DOM"/>
    <property type="match status" value="1"/>
</dbReference>
<accession>A0A8T1NE24</accession>
<dbReference type="InterPro" id="IPR001245">
    <property type="entry name" value="Ser-Thr/Tyr_kinase_cat_dom"/>
</dbReference>
<evidence type="ECO:0000256" key="4">
    <source>
        <dbReference type="ARBA" id="ARBA00022527"/>
    </source>
</evidence>
<evidence type="ECO:0000259" key="21">
    <source>
        <dbReference type="PROSITE" id="PS50011"/>
    </source>
</evidence>
<evidence type="ECO:0000256" key="3">
    <source>
        <dbReference type="ARBA" id="ARBA00012513"/>
    </source>
</evidence>
<feature type="region of interest" description="Disordered" evidence="18">
    <location>
        <begin position="1003"/>
        <end position="1031"/>
    </location>
</feature>
<dbReference type="FunFam" id="3.80.10.10:FF:000363">
    <property type="entry name" value="Leucine-rich repeat family protein"/>
    <property type="match status" value="1"/>
</dbReference>
<comment type="subcellular location">
    <subcellularLocation>
        <location evidence="1">Membrane</location>
        <topology evidence="1">Single-pass type I membrane protein</topology>
    </subcellularLocation>
</comment>
<dbReference type="GO" id="GO:0016020">
    <property type="term" value="C:membrane"/>
    <property type="evidence" value="ECO:0007669"/>
    <property type="project" value="UniProtKB-SubCell"/>
</dbReference>
<evidence type="ECO:0000256" key="9">
    <source>
        <dbReference type="ARBA" id="ARBA00022737"/>
    </source>
</evidence>
<dbReference type="AlphaFoldDB" id="A0A8T1NE24"/>
<keyword evidence="4" id="KW-0723">Serine/threonine-protein kinase</keyword>
<dbReference type="Proteomes" id="UP000811609">
    <property type="component" value="Chromosome 15"/>
</dbReference>
<comment type="caution">
    <text evidence="22">The sequence shown here is derived from an EMBL/GenBank/DDBJ whole genome shotgun (WGS) entry which is preliminary data.</text>
</comment>
<dbReference type="PROSITE" id="PS00107">
    <property type="entry name" value="PROTEIN_KINASE_ATP"/>
    <property type="match status" value="1"/>
</dbReference>
<dbReference type="GO" id="GO:0005524">
    <property type="term" value="F:ATP binding"/>
    <property type="evidence" value="ECO:0007669"/>
    <property type="project" value="UniProtKB-UniRule"/>
</dbReference>
<feature type="binding site" evidence="17">
    <location>
        <position position="673"/>
    </location>
    <ligand>
        <name>ATP</name>
        <dbReference type="ChEBI" id="CHEBI:30616"/>
    </ligand>
</feature>
<feature type="transmembrane region" description="Helical" evidence="19">
    <location>
        <begin position="571"/>
        <end position="594"/>
    </location>
</feature>
<keyword evidence="7 19" id="KW-0812">Transmembrane</keyword>
<evidence type="ECO:0000256" key="12">
    <source>
        <dbReference type="ARBA" id="ARBA00022840"/>
    </source>
</evidence>
<evidence type="ECO:0000256" key="6">
    <source>
        <dbReference type="ARBA" id="ARBA00022679"/>
    </source>
</evidence>
<evidence type="ECO:0000256" key="7">
    <source>
        <dbReference type="ARBA" id="ARBA00022692"/>
    </source>
</evidence>
<keyword evidence="10 17" id="KW-0547">Nucleotide-binding</keyword>
<organism evidence="22 23">
    <name type="scientific">Carya illinoinensis</name>
    <name type="common">Pecan</name>
    <dbReference type="NCBI Taxonomy" id="32201"/>
    <lineage>
        <taxon>Eukaryota</taxon>
        <taxon>Viridiplantae</taxon>
        <taxon>Streptophyta</taxon>
        <taxon>Embryophyta</taxon>
        <taxon>Tracheophyta</taxon>
        <taxon>Spermatophyta</taxon>
        <taxon>Magnoliopsida</taxon>
        <taxon>eudicotyledons</taxon>
        <taxon>Gunneridae</taxon>
        <taxon>Pentapetalae</taxon>
        <taxon>rosids</taxon>
        <taxon>fabids</taxon>
        <taxon>Fagales</taxon>
        <taxon>Juglandaceae</taxon>
        <taxon>Carya</taxon>
    </lineage>
</organism>
<reference evidence="22" key="1">
    <citation type="submission" date="2020-12" db="EMBL/GenBank/DDBJ databases">
        <title>WGS assembly of Carya illinoinensis cv. Pawnee.</title>
        <authorList>
            <person name="Platts A."/>
            <person name="Shu S."/>
            <person name="Wright S."/>
            <person name="Barry K."/>
            <person name="Edger P."/>
            <person name="Pires J.C."/>
            <person name="Schmutz J."/>
        </authorList>
    </citation>
    <scope>NUCLEOTIDE SEQUENCE</scope>
    <source>
        <tissue evidence="22">Leaf</tissue>
    </source>
</reference>
<dbReference type="PANTHER" id="PTHR45974:SF242">
    <property type="entry name" value="LEUCINE-RICH REPEAT PROTEIN KINASE FAMILY PROTEIN"/>
    <property type="match status" value="1"/>
</dbReference>
<evidence type="ECO:0000313" key="22">
    <source>
        <dbReference type="EMBL" id="KAG6627197.1"/>
    </source>
</evidence>
<comment type="similarity">
    <text evidence="2">Belongs to the protein kinase superfamily. Ser/Thr protein kinase family.</text>
</comment>
<feature type="chain" id="PRO_5035873757" description="non-specific serine/threonine protein kinase" evidence="20">
    <location>
        <begin position="28"/>
        <end position="1031"/>
    </location>
</feature>